<dbReference type="SUPFAM" id="SSF52833">
    <property type="entry name" value="Thioredoxin-like"/>
    <property type="match status" value="1"/>
</dbReference>
<dbReference type="AlphaFoldDB" id="A0A1B9GJN5"/>
<accession>A0A1B9GJN5</accession>
<reference evidence="3" key="2">
    <citation type="submission" date="2013-12" db="EMBL/GenBank/DDBJ databases">
        <title>Evolution of pathogenesis and genome organization in the Tremellales.</title>
        <authorList>
            <person name="Cuomo C."/>
            <person name="Litvintseva A."/>
            <person name="Heitman J."/>
            <person name="Chen Y."/>
            <person name="Sun S."/>
            <person name="Springer D."/>
            <person name="Dromer F."/>
            <person name="Young S."/>
            <person name="Zeng Q."/>
            <person name="Chapman S."/>
            <person name="Gujja S."/>
            <person name="Saif S."/>
            <person name="Birren B."/>
        </authorList>
    </citation>
    <scope>NUCLEOTIDE SEQUENCE [LARGE SCALE GENOMIC DNA]</scope>
    <source>
        <strain evidence="3">BCC8398</strain>
    </source>
</reference>
<feature type="domain" description="Alkyl hydroperoxide reductase subunit C/ Thiol specific antioxidant" evidence="1">
    <location>
        <begin position="43"/>
        <end position="129"/>
    </location>
</feature>
<reference evidence="2 3" key="1">
    <citation type="submission" date="2013-07" db="EMBL/GenBank/DDBJ databases">
        <title>The Genome Sequence of Cryptococcus heveanensis BCC8398.</title>
        <authorList>
            <consortium name="The Broad Institute Genome Sequencing Platform"/>
            <person name="Cuomo C."/>
            <person name="Litvintseva A."/>
            <person name="Chen Y."/>
            <person name="Heitman J."/>
            <person name="Sun S."/>
            <person name="Springer D."/>
            <person name="Dromer F."/>
            <person name="Young S.K."/>
            <person name="Zeng Q."/>
            <person name="Gargeya S."/>
            <person name="Fitzgerald M."/>
            <person name="Abouelleil A."/>
            <person name="Alvarado L."/>
            <person name="Berlin A.M."/>
            <person name="Chapman S.B."/>
            <person name="Dewar J."/>
            <person name="Goldberg J."/>
            <person name="Griggs A."/>
            <person name="Gujja S."/>
            <person name="Hansen M."/>
            <person name="Howarth C."/>
            <person name="Imamovic A."/>
            <person name="Larimer J."/>
            <person name="McCowan C."/>
            <person name="Murphy C."/>
            <person name="Pearson M."/>
            <person name="Priest M."/>
            <person name="Roberts A."/>
            <person name="Saif S."/>
            <person name="Shea T."/>
            <person name="Sykes S."/>
            <person name="Wortman J."/>
            <person name="Nusbaum C."/>
            <person name="Birren B."/>
        </authorList>
    </citation>
    <scope>NUCLEOTIDE SEQUENCE [LARGE SCALE GENOMIC DNA]</scope>
    <source>
        <strain evidence="2 3">BCC8398</strain>
    </source>
</reference>
<dbReference type="Proteomes" id="UP000092666">
    <property type="component" value="Unassembled WGS sequence"/>
</dbReference>
<dbReference type="Gene3D" id="3.40.30.10">
    <property type="entry name" value="Glutaredoxin"/>
    <property type="match status" value="1"/>
</dbReference>
<dbReference type="PANTHER" id="PTHR42336:SF1">
    <property type="entry name" value="ALKYL HYDROPEROXIDE REDUCTASE SUBUNIT C_ THIOL SPECIFIC ANTIOXIDANT DOMAIN-CONTAINING PROTEIN"/>
    <property type="match status" value="1"/>
</dbReference>
<dbReference type="EMBL" id="KV700137">
    <property type="protein sequence ID" value="OCF31183.1"/>
    <property type="molecule type" value="Genomic_DNA"/>
</dbReference>
<protein>
    <recommendedName>
        <fullName evidence="1">Alkyl hydroperoxide reductase subunit C/ Thiol specific antioxidant domain-containing protein</fullName>
    </recommendedName>
</protein>
<dbReference type="InterPro" id="IPR000866">
    <property type="entry name" value="AhpC/TSA"/>
</dbReference>
<dbReference type="PANTHER" id="PTHR42336">
    <property type="entry name" value="THIOREDOXIN DOMAIN-CONTAINING PROTEIN-RELATED"/>
    <property type="match status" value="1"/>
</dbReference>
<evidence type="ECO:0000259" key="1">
    <source>
        <dbReference type="Pfam" id="PF00578"/>
    </source>
</evidence>
<name>A0A1B9GJN5_9TREE</name>
<dbReference type="InterPro" id="IPR036249">
    <property type="entry name" value="Thioredoxin-like_sf"/>
</dbReference>
<dbReference type="OrthoDB" id="40334at2759"/>
<evidence type="ECO:0000313" key="3">
    <source>
        <dbReference type="Proteomes" id="UP000092666"/>
    </source>
</evidence>
<organism evidence="2 3">
    <name type="scientific">Kwoniella heveanensis BCC8398</name>
    <dbReference type="NCBI Taxonomy" id="1296120"/>
    <lineage>
        <taxon>Eukaryota</taxon>
        <taxon>Fungi</taxon>
        <taxon>Dikarya</taxon>
        <taxon>Basidiomycota</taxon>
        <taxon>Agaricomycotina</taxon>
        <taxon>Tremellomycetes</taxon>
        <taxon>Tremellales</taxon>
        <taxon>Cryptococcaceae</taxon>
        <taxon>Kwoniella</taxon>
    </lineage>
</organism>
<dbReference type="Pfam" id="PF00578">
    <property type="entry name" value="AhpC-TSA"/>
    <property type="match status" value="1"/>
</dbReference>
<keyword evidence="3" id="KW-1185">Reference proteome</keyword>
<sequence length="209" mass="22676">MTEYLASYIPAIKSLIPRSSPAVATLPELDSTRPSLPPRAEQAIKGKPALIAFVRHCGCPFAEKEVNLLSEQLNQSEGLQVVIVQHSPEAQTKKWFEEIGGARLFPDSSRYTLLSNPSRELYASWGIGSLGWTGMISPSIMNNLKALKAADGIDLRSTGEGSYRWGNSGGFAVDKEGKVKWRDVAEDSSDICDYAQAAKTVLQDSSAPC</sequence>
<dbReference type="GO" id="GO:0016491">
    <property type="term" value="F:oxidoreductase activity"/>
    <property type="evidence" value="ECO:0007669"/>
    <property type="project" value="InterPro"/>
</dbReference>
<gene>
    <name evidence="2" type="ORF">I316_07151</name>
</gene>
<dbReference type="GO" id="GO:0016209">
    <property type="term" value="F:antioxidant activity"/>
    <property type="evidence" value="ECO:0007669"/>
    <property type="project" value="InterPro"/>
</dbReference>
<evidence type="ECO:0000313" key="2">
    <source>
        <dbReference type="EMBL" id="OCF31183.1"/>
    </source>
</evidence>
<proteinExistence type="predicted"/>